<dbReference type="STRING" id="913774.A0A0C3GI43"/>
<dbReference type="InterPro" id="IPR000873">
    <property type="entry name" value="AMP-dep_synth/lig_dom"/>
</dbReference>
<dbReference type="Pfam" id="PF13193">
    <property type="entry name" value="AMP-binding_C"/>
    <property type="match status" value="1"/>
</dbReference>
<evidence type="ECO:0008006" key="9">
    <source>
        <dbReference type="Google" id="ProtNLM"/>
    </source>
</evidence>
<dbReference type="Gene3D" id="3.30.300.30">
    <property type="match status" value="1"/>
</dbReference>
<feature type="domain" description="AMP-dependent synthetase/ligase" evidence="5">
    <location>
        <begin position="42"/>
        <end position="383"/>
    </location>
</feature>
<proteinExistence type="inferred from homology"/>
<dbReference type="SUPFAM" id="SSF56801">
    <property type="entry name" value="Acetyl-CoA synthetase-like"/>
    <property type="match status" value="1"/>
</dbReference>
<dbReference type="HOGENOM" id="CLU_000022_59_5_1"/>
<keyword evidence="3" id="KW-0276">Fatty acid metabolism</keyword>
<protein>
    <recommendedName>
        <fullName evidence="9">AMP-dependent synthetase/ligase domain-containing protein</fullName>
    </recommendedName>
</protein>
<keyword evidence="4" id="KW-0443">Lipid metabolism</keyword>
<dbReference type="AlphaFoldDB" id="A0A0C3GI43"/>
<comment type="similarity">
    <text evidence="1">Belongs to the ATP-dependent AMP-binding enzyme family.</text>
</comment>
<dbReference type="InterPro" id="IPR025110">
    <property type="entry name" value="AMP-bd_C"/>
</dbReference>
<evidence type="ECO:0000259" key="6">
    <source>
        <dbReference type="Pfam" id="PF13193"/>
    </source>
</evidence>
<keyword evidence="8" id="KW-1185">Reference proteome</keyword>
<dbReference type="InterPro" id="IPR042099">
    <property type="entry name" value="ANL_N_sf"/>
</dbReference>
<dbReference type="PANTHER" id="PTHR43859:SF4">
    <property type="entry name" value="BUTANOATE--COA LIGASE AAE1-RELATED"/>
    <property type="match status" value="1"/>
</dbReference>
<evidence type="ECO:0000313" key="8">
    <source>
        <dbReference type="Proteomes" id="UP000054321"/>
    </source>
</evidence>
<evidence type="ECO:0000259" key="5">
    <source>
        <dbReference type="Pfam" id="PF00501"/>
    </source>
</evidence>
<dbReference type="Proteomes" id="UP000054321">
    <property type="component" value="Unassembled WGS sequence"/>
</dbReference>
<gene>
    <name evidence="7" type="ORF">OIDMADRAFT_171236</name>
</gene>
<reference evidence="8" key="2">
    <citation type="submission" date="2015-01" db="EMBL/GenBank/DDBJ databases">
        <title>Evolutionary Origins and Diversification of the Mycorrhizal Mutualists.</title>
        <authorList>
            <consortium name="DOE Joint Genome Institute"/>
            <consortium name="Mycorrhizal Genomics Consortium"/>
            <person name="Kohler A."/>
            <person name="Kuo A."/>
            <person name="Nagy L.G."/>
            <person name="Floudas D."/>
            <person name="Copeland A."/>
            <person name="Barry K.W."/>
            <person name="Cichocki N."/>
            <person name="Veneault-Fourrey C."/>
            <person name="LaButti K."/>
            <person name="Lindquist E.A."/>
            <person name="Lipzen A."/>
            <person name="Lundell T."/>
            <person name="Morin E."/>
            <person name="Murat C."/>
            <person name="Riley R."/>
            <person name="Ohm R."/>
            <person name="Sun H."/>
            <person name="Tunlid A."/>
            <person name="Henrissat B."/>
            <person name="Grigoriev I.V."/>
            <person name="Hibbett D.S."/>
            <person name="Martin F."/>
        </authorList>
    </citation>
    <scope>NUCLEOTIDE SEQUENCE [LARGE SCALE GENOMIC DNA]</scope>
    <source>
        <strain evidence="8">Zn</strain>
    </source>
</reference>
<evidence type="ECO:0000256" key="2">
    <source>
        <dbReference type="ARBA" id="ARBA00022598"/>
    </source>
</evidence>
<dbReference type="FunFam" id="3.30.300.30:FF:000008">
    <property type="entry name" value="2,3-dihydroxybenzoate-AMP ligase"/>
    <property type="match status" value="1"/>
</dbReference>
<evidence type="ECO:0000313" key="7">
    <source>
        <dbReference type="EMBL" id="KIM95810.1"/>
    </source>
</evidence>
<dbReference type="InParanoid" id="A0A0C3GI43"/>
<evidence type="ECO:0000256" key="1">
    <source>
        <dbReference type="ARBA" id="ARBA00006432"/>
    </source>
</evidence>
<dbReference type="EMBL" id="KN832886">
    <property type="protein sequence ID" value="KIM95810.1"/>
    <property type="molecule type" value="Genomic_DNA"/>
</dbReference>
<accession>A0A0C3GI43</accession>
<dbReference type="GO" id="GO:0016874">
    <property type="term" value="F:ligase activity"/>
    <property type="evidence" value="ECO:0007669"/>
    <property type="project" value="UniProtKB-KW"/>
</dbReference>
<feature type="domain" description="AMP-binding enzyme C-terminal" evidence="6">
    <location>
        <begin position="480"/>
        <end position="556"/>
    </location>
</feature>
<keyword evidence="2" id="KW-0436">Ligase</keyword>
<name>A0A0C3GI43_OIDMZ</name>
<dbReference type="OrthoDB" id="1882297at2759"/>
<dbReference type="Pfam" id="PF00501">
    <property type="entry name" value="AMP-binding"/>
    <property type="match status" value="1"/>
</dbReference>
<reference evidence="7 8" key="1">
    <citation type="submission" date="2014-04" db="EMBL/GenBank/DDBJ databases">
        <authorList>
            <consortium name="DOE Joint Genome Institute"/>
            <person name="Kuo A."/>
            <person name="Martino E."/>
            <person name="Perotto S."/>
            <person name="Kohler A."/>
            <person name="Nagy L.G."/>
            <person name="Floudas D."/>
            <person name="Copeland A."/>
            <person name="Barry K.W."/>
            <person name="Cichocki N."/>
            <person name="Veneault-Fourrey C."/>
            <person name="LaButti K."/>
            <person name="Lindquist E.A."/>
            <person name="Lipzen A."/>
            <person name="Lundell T."/>
            <person name="Morin E."/>
            <person name="Murat C."/>
            <person name="Sun H."/>
            <person name="Tunlid A."/>
            <person name="Henrissat B."/>
            <person name="Grigoriev I.V."/>
            <person name="Hibbett D.S."/>
            <person name="Martin F."/>
            <person name="Nordberg H.P."/>
            <person name="Cantor M.N."/>
            <person name="Hua S.X."/>
        </authorList>
    </citation>
    <scope>NUCLEOTIDE SEQUENCE [LARGE SCALE GENOMIC DNA]</scope>
    <source>
        <strain evidence="7 8">Zn</strain>
    </source>
</reference>
<evidence type="ECO:0000256" key="4">
    <source>
        <dbReference type="ARBA" id="ARBA00023098"/>
    </source>
</evidence>
<dbReference type="InterPro" id="IPR045851">
    <property type="entry name" value="AMP-bd_C_sf"/>
</dbReference>
<dbReference type="GO" id="GO:0006631">
    <property type="term" value="P:fatty acid metabolic process"/>
    <property type="evidence" value="ECO:0007669"/>
    <property type="project" value="UniProtKB-KW"/>
</dbReference>
<dbReference type="PANTHER" id="PTHR43859">
    <property type="entry name" value="ACYL-ACTIVATING ENZYME"/>
    <property type="match status" value="1"/>
</dbReference>
<evidence type="ECO:0000256" key="3">
    <source>
        <dbReference type="ARBA" id="ARBA00022832"/>
    </source>
</evidence>
<sequence length="573" mass="63378">MSPPTSRLTSVLSHIDPSSTASADAYTHNHHIHQLSPTLFLHRAAQIEPDAEAIFHVTADNQILRRSYIEFADRARGIAYYLLKHSLCRVGILAPNTPAFLESIFGIGASGGINVVVNYRLKKEDITYILDFAKVDSVIVDVEYISLLDDFKTLHPNIPIIIDTDQNAPSGPFDAVVLEGLRWDEENGANGWDALEASCKDEGATIAIPFTSGTTAKPKGVVYTHRGAYLAALGNVIESGLNYHVGRCGYLWTLPMFHAMGWTFPWAVTAVRGTHFCLRKIDYPLIWKLLKTEAITHFNAAPTVNTLLCAAKEAERLPNPIRVTVAASPPTAHLFEQMTNLNLMPVHVYGLTETYGPITKGYHMPTWETLPTKEKYARMARQGHGFITSLPLRVIKMEYPEGMLIDVAKDGKEIGEVVFFGNICAKEYLNNPQATRELFAGGGLHSGDLAVWHPDGSIQILDRQKDIIISGGENISSVALESMLVQHPDVLEAGIVAVPDSLWGERPKAFITIKEGKTLKGQDLIIWAKHQSSITKFMVPREVEIVQELPKTSTGKLKKNVLRAWAKGDYLEK</sequence>
<organism evidence="7 8">
    <name type="scientific">Oidiodendron maius (strain Zn)</name>
    <dbReference type="NCBI Taxonomy" id="913774"/>
    <lineage>
        <taxon>Eukaryota</taxon>
        <taxon>Fungi</taxon>
        <taxon>Dikarya</taxon>
        <taxon>Ascomycota</taxon>
        <taxon>Pezizomycotina</taxon>
        <taxon>Leotiomycetes</taxon>
        <taxon>Leotiomycetes incertae sedis</taxon>
        <taxon>Myxotrichaceae</taxon>
        <taxon>Oidiodendron</taxon>
    </lineage>
</organism>
<dbReference type="Gene3D" id="3.40.50.12780">
    <property type="entry name" value="N-terminal domain of ligase-like"/>
    <property type="match status" value="1"/>
</dbReference>